<keyword evidence="5" id="KW-0539">Nucleus</keyword>
<sequence>MQLDNATTAGTKRKAEGPGEGEPAPRRIKALAESVVNKIAAGEIIIAPVNALKELMENAVDAGATNLEILVKDGGLKLLQITDNGCGIEKDDLSILCERHTTSKLSSFEDLKEISTYGFRGEALASISQIAHLSVTTKTKDSAVAWQAKYLEGRMVPPKPGASAEPKSTAGRQGTQIKVEDLFFNIPIRRKAFRSPAEEFSKIMDMVGRYAIHCSNIGFSCKKAGDASVGLSVSPTATTVDRIRQIYGSDAANELIEFSSEDVRWQFKASGFATNANYSHKKTTLLLFVNHRCVESRDIKKSLEEMYKAFLPKNAHPFVYLNLEINPHSVDVNVHPTKRYVKFEHEDEIVRAICEEISSKLASVDKSRAFMTQSLLPGVKVTTISPQPGDDAASSMQTPGPGTTRRRRNSNSLVRTDTSVRKITTMFHSTPGGAATEDAVGEGKDFLAMAAPENINYEIVDRQAVTCRLTSIKELRADVREEMHNELTDIISNHTFVGVVDERRRLAAIQGGIKLYLVDYGLMSYEYFYQLGLTDFGNFGTIRFTPPLDLREMLRIGAEAEKAALSPPESDFDVESLVEKVAEQLIERREMLAEYFSFEVSPAGDLVSIPLLMKGYTPPLVKLPRFLLRLGPAVNWREEKACFESFLRELAGFYAPEQLPALPGDEESAKEEEIDARLRGRRRNVRWAVENVLFPAFKARLVATGGLMEGVMEVADLKGLYRVFERC</sequence>
<evidence type="ECO:0000256" key="1">
    <source>
        <dbReference type="ARBA" id="ARBA00004123"/>
    </source>
</evidence>
<dbReference type="GO" id="GO:0006298">
    <property type="term" value="P:mismatch repair"/>
    <property type="evidence" value="ECO:0007669"/>
    <property type="project" value="InterPro"/>
</dbReference>
<evidence type="ECO:0000259" key="7">
    <source>
        <dbReference type="SMART" id="SM01340"/>
    </source>
</evidence>
<dbReference type="Gene3D" id="3.30.565.10">
    <property type="entry name" value="Histidine kinase-like ATPase, C-terminal domain"/>
    <property type="match status" value="1"/>
</dbReference>
<organism evidence="8 9">
    <name type="scientific">Cephalotrichum gorgonifer</name>
    <dbReference type="NCBI Taxonomy" id="2041049"/>
    <lineage>
        <taxon>Eukaryota</taxon>
        <taxon>Fungi</taxon>
        <taxon>Dikarya</taxon>
        <taxon>Ascomycota</taxon>
        <taxon>Pezizomycotina</taxon>
        <taxon>Sordariomycetes</taxon>
        <taxon>Hypocreomycetidae</taxon>
        <taxon>Microascales</taxon>
        <taxon>Microascaceae</taxon>
        <taxon>Cephalotrichum</taxon>
    </lineage>
</organism>
<comment type="caution">
    <text evidence="8">The sequence shown here is derived from an EMBL/GenBank/DDBJ whole genome shotgun (WGS) entry which is preliminary data.</text>
</comment>
<dbReference type="SMART" id="SM01340">
    <property type="entry name" value="DNA_mis_repair"/>
    <property type="match status" value="1"/>
</dbReference>
<dbReference type="GO" id="GO:0032389">
    <property type="term" value="C:MutLalpha complex"/>
    <property type="evidence" value="ECO:0007669"/>
    <property type="project" value="TreeGrafter"/>
</dbReference>
<keyword evidence="9" id="KW-1185">Reference proteome</keyword>
<dbReference type="CDD" id="cd16926">
    <property type="entry name" value="HATPase_MutL-MLH-PMS-like"/>
    <property type="match status" value="1"/>
</dbReference>
<dbReference type="GO" id="GO:0005524">
    <property type="term" value="F:ATP binding"/>
    <property type="evidence" value="ECO:0007669"/>
    <property type="project" value="InterPro"/>
</dbReference>
<keyword evidence="4" id="KW-0234">DNA repair</keyword>
<dbReference type="SUPFAM" id="SSF55874">
    <property type="entry name" value="ATPase domain of HSP90 chaperone/DNA topoisomerase II/histidine kinase"/>
    <property type="match status" value="1"/>
</dbReference>
<dbReference type="InterPro" id="IPR014762">
    <property type="entry name" value="DNA_mismatch_repair_CS"/>
</dbReference>
<dbReference type="InterPro" id="IPR038973">
    <property type="entry name" value="MutL/Mlh/Pms-like"/>
</dbReference>
<evidence type="ECO:0000256" key="2">
    <source>
        <dbReference type="ARBA" id="ARBA00006082"/>
    </source>
</evidence>
<feature type="domain" description="DNA mismatch repair protein S5" evidence="7">
    <location>
        <begin position="243"/>
        <end position="362"/>
    </location>
</feature>
<dbReference type="InterPro" id="IPR002099">
    <property type="entry name" value="MutL/Mlh/PMS"/>
</dbReference>
<dbReference type="SUPFAM" id="SSF54211">
    <property type="entry name" value="Ribosomal protein S5 domain 2-like"/>
    <property type="match status" value="1"/>
</dbReference>
<dbReference type="FunFam" id="3.30.565.10:FF:000033">
    <property type="entry name" value="DNA mismatch repair protein Mlh1"/>
    <property type="match status" value="1"/>
</dbReference>
<dbReference type="FunFam" id="3.30.230.10:FF:000014">
    <property type="entry name" value="DNA mismatch repair protein Mlh1"/>
    <property type="match status" value="1"/>
</dbReference>
<evidence type="ECO:0000313" key="9">
    <source>
        <dbReference type="Proteomes" id="UP001187682"/>
    </source>
</evidence>
<keyword evidence="3" id="KW-0227">DNA damage</keyword>
<accession>A0AAE8MS31</accession>
<dbReference type="PANTHER" id="PTHR10073:SF12">
    <property type="entry name" value="DNA MISMATCH REPAIR PROTEIN MLH1"/>
    <property type="match status" value="1"/>
</dbReference>
<comment type="similarity">
    <text evidence="2">Belongs to the DNA mismatch repair MutL/HexB family.</text>
</comment>
<dbReference type="InterPro" id="IPR020568">
    <property type="entry name" value="Ribosomal_Su5_D2-typ_SF"/>
</dbReference>
<dbReference type="InterPro" id="IPR013507">
    <property type="entry name" value="DNA_mismatch_S5_2-like"/>
</dbReference>
<dbReference type="InterPro" id="IPR036890">
    <property type="entry name" value="HATPase_C_sf"/>
</dbReference>
<dbReference type="GO" id="GO:0016887">
    <property type="term" value="F:ATP hydrolysis activity"/>
    <property type="evidence" value="ECO:0007669"/>
    <property type="project" value="InterPro"/>
</dbReference>
<dbReference type="Pfam" id="PF13589">
    <property type="entry name" value="HATPase_c_3"/>
    <property type="match status" value="1"/>
</dbReference>
<dbReference type="Gene3D" id="3.30.230.10">
    <property type="match status" value="1"/>
</dbReference>
<gene>
    <name evidence="8" type="ORF">DNG_01635</name>
</gene>
<feature type="region of interest" description="Disordered" evidence="6">
    <location>
        <begin position="1"/>
        <end position="25"/>
    </location>
</feature>
<evidence type="ECO:0000313" key="8">
    <source>
        <dbReference type="EMBL" id="SPN98590.1"/>
    </source>
</evidence>
<name>A0AAE8MS31_9PEZI</name>
<dbReference type="InterPro" id="IPR032189">
    <property type="entry name" value="Mlh1_C"/>
</dbReference>
<evidence type="ECO:0000256" key="3">
    <source>
        <dbReference type="ARBA" id="ARBA00022763"/>
    </source>
</evidence>
<dbReference type="NCBIfam" id="TIGR00585">
    <property type="entry name" value="mutl"/>
    <property type="match status" value="1"/>
</dbReference>
<reference evidence="8" key="1">
    <citation type="submission" date="2018-03" db="EMBL/GenBank/DDBJ databases">
        <authorList>
            <person name="Guldener U."/>
        </authorList>
    </citation>
    <scope>NUCLEOTIDE SEQUENCE</scope>
</reference>
<dbReference type="GO" id="GO:0140664">
    <property type="term" value="F:ATP-dependent DNA damage sensor activity"/>
    <property type="evidence" value="ECO:0007669"/>
    <property type="project" value="InterPro"/>
</dbReference>
<feature type="region of interest" description="Disordered" evidence="6">
    <location>
        <begin position="384"/>
        <end position="414"/>
    </location>
</feature>
<dbReference type="Pfam" id="PF16413">
    <property type="entry name" value="Mlh1_C"/>
    <property type="match status" value="1"/>
</dbReference>
<dbReference type="CDD" id="cd03483">
    <property type="entry name" value="MutL_Trans_MLH1"/>
    <property type="match status" value="1"/>
</dbReference>
<protein>
    <submittedName>
        <fullName evidence="8">Related to DNA mismatch repair protein</fullName>
    </submittedName>
</protein>
<dbReference type="EMBL" id="ONZQ02000002">
    <property type="protein sequence ID" value="SPN98590.1"/>
    <property type="molecule type" value="Genomic_DNA"/>
</dbReference>
<dbReference type="InterPro" id="IPR014721">
    <property type="entry name" value="Ribsml_uS5_D2-typ_fold_subgr"/>
</dbReference>
<evidence type="ECO:0000256" key="6">
    <source>
        <dbReference type="SAM" id="MobiDB-lite"/>
    </source>
</evidence>
<dbReference type="Pfam" id="PF01119">
    <property type="entry name" value="DNA_mis_repair"/>
    <property type="match status" value="1"/>
</dbReference>
<dbReference type="GO" id="GO:0030983">
    <property type="term" value="F:mismatched DNA binding"/>
    <property type="evidence" value="ECO:0007669"/>
    <property type="project" value="InterPro"/>
</dbReference>
<proteinExistence type="inferred from homology"/>
<dbReference type="Proteomes" id="UP001187682">
    <property type="component" value="Unassembled WGS sequence"/>
</dbReference>
<comment type="subcellular location">
    <subcellularLocation>
        <location evidence="1">Nucleus</location>
    </subcellularLocation>
</comment>
<feature type="compositionally biased region" description="Polar residues" evidence="6">
    <location>
        <begin position="1"/>
        <end position="10"/>
    </location>
</feature>
<dbReference type="PROSITE" id="PS00058">
    <property type="entry name" value="DNA_MISMATCH_REPAIR_1"/>
    <property type="match status" value="1"/>
</dbReference>
<dbReference type="GO" id="GO:0061982">
    <property type="term" value="P:meiosis I cell cycle process"/>
    <property type="evidence" value="ECO:0007669"/>
    <property type="project" value="UniProtKB-ARBA"/>
</dbReference>
<evidence type="ECO:0000256" key="4">
    <source>
        <dbReference type="ARBA" id="ARBA00023204"/>
    </source>
</evidence>
<dbReference type="AlphaFoldDB" id="A0AAE8MS31"/>
<evidence type="ECO:0000256" key="5">
    <source>
        <dbReference type="ARBA" id="ARBA00023242"/>
    </source>
</evidence>
<dbReference type="PANTHER" id="PTHR10073">
    <property type="entry name" value="DNA MISMATCH REPAIR PROTEIN MLH, PMS, MUTL"/>
    <property type="match status" value="1"/>
</dbReference>